<reference evidence="2" key="1">
    <citation type="journal article" date="2022" name="Mol. Ecol. Resour.">
        <title>The genomes of chicory, endive, great burdock and yacon provide insights into Asteraceae palaeo-polyploidization history and plant inulin production.</title>
        <authorList>
            <person name="Fan W."/>
            <person name="Wang S."/>
            <person name="Wang H."/>
            <person name="Wang A."/>
            <person name="Jiang F."/>
            <person name="Liu H."/>
            <person name="Zhao H."/>
            <person name="Xu D."/>
            <person name="Zhang Y."/>
        </authorList>
    </citation>
    <scope>NUCLEOTIDE SEQUENCE [LARGE SCALE GENOMIC DNA]</scope>
    <source>
        <strain evidence="2">cv. Punajuju</strain>
    </source>
</reference>
<keyword evidence="2" id="KW-1185">Reference proteome</keyword>
<dbReference type="Proteomes" id="UP001055811">
    <property type="component" value="Linkage Group LG05"/>
</dbReference>
<dbReference type="EMBL" id="CM042013">
    <property type="protein sequence ID" value="KAI3739534.1"/>
    <property type="molecule type" value="Genomic_DNA"/>
</dbReference>
<reference evidence="1 2" key="2">
    <citation type="journal article" date="2022" name="Mol. Ecol. Resour.">
        <title>The genomes of chicory, endive, great burdock and yacon provide insights into Asteraceae paleo-polyploidization history and plant inulin production.</title>
        <authorList>
            <person name="Fan W."/>
            <person name="Wang S."/>
            <person name="Wang H."/>
            <person name="Wang A."/>
            <person name="Jiang F."/>
            <person name="Liu H."/>
            <person name="Zhao H."/>
            <person name="Xu D."/>
            <person name="Zhang Y."/>
        </authorList>
    </citation>
    <scope>NUCLEOTIDE SEQUENCE [LARGE SCALE GENOMIC DNA]</scope>
    <source>
        <strain evidence="2">cv. Punajuju</strain>
        <tissue evidence="1">Leaves</tissue>
    </source>
</reference>
<proteinExistence type="predicted"/>
<name>A0ACB9CZ05_CICIN</name>
<organism evidence="1 2">
    <name type="scientific">Cichorium intybus</name>
    <name type="common">Chicory</name>
    <dbReference type="NCBI Taxonomy" id="13427"/>
    <lineage>
        <taxon>Eukaryota</taxon>
        <taxon>Viridiplantae</taxon>
        <taxon>Streptophyta</taxon>
        <taxon>Embryophyta</taxon>
        <taxon>Tracheophyta</taxon>
        <taxon>Spermatophyta</taxon>
        <taxon>Magnoliopsida</taxon>
        <taxon>eudicotyledons</taxon>
        <taxon>Gunneridae</taxon>
        <taxon>Pentapetalae</taxon>
        <taxon>asterids</taxon>
        <taxon>campanulids</taxon>
        <taxon>Asterales</taxon>
        <taxon>Asteraceae</taxon>
        <taxon>Cichorioideae</taxon>
        <taxon>Cichorieae</taxon>
        <taxon>Cichoriinae</taxon>
        <taxon>Cichorium</taxon>
    </lineage>
</organism>
<gene>
    <name evidence="1" type="ORF">L2E82_29941</name>
</gene>
<comment type="caution">
    <text evidence="1">The sequence shown here is derived from an EMBL/GenBank/DDBJ whole genome shotgun (WGS) entry which is preliminary data.</text>
</comment>
<accession>A0ACB9CZ05</accession>
<evidence type="ECO:0000313" key="2">
    <source>
        <dbReference type="Proteomes" id="UP001055811"/>
    </source>
</evidence>
<protein>
    <submittedName>
        <fullName evidence="1">Uncharacterized protein</fullName>
    </submittedName>
</protein>
<evidence type="ECO:0000313" key="1">
    <source>
        <dbReference type="EMBL" id="KAI3739534.1"/>
    </source>
</evidence>
<sequence>MGAVPPVPPIPGSFFLTSIPVLQKGRRIRLLSSGTVSVPVQPGSEHFIGVLDQIIEACKLTKFLDEKWNPKFLVIIAQKNHHTKFFHPRSPDNVQTV</sequence>